<reference evidence="2" key="1">
    <citation type="submission" date="2021-03" db="EMBL/GenBank/DDBJ databases">
        <authorList>
            <person name="Tagirdzhanova G."/>
        </authorList>
    </citation>
    <scope>NUCLEOTIDE SEQUENCE</scope>
</reference>
<dbReference type="EMBL" id="CAJPDQ010000001">
    <property type="protein sequence ID" value="CAF9902930.1"/>
    <property type="molecule type" value="Genomic_DNA"/>
</dbReference>
<gene>
    <name evidence="2" type="ORF">GOMPHAMPRED_000036</name>
</gene>
<dbReference type="AlphaFoldDB" id="A0A8H3I4H1"/>
<evidence type="ECO:0008006" key="4">
    <source>
        <dbReference type="Google" id="ProtNLM"/>
    </source>
</evidence>
<dbReference type="Proteomes" id="UP000664169">
    <property type="component" value="Unassembled WGS sequence"/>
</dbReference>
<keyword evidence="1" id="KW-0732">Signal</keyword>
<evidence type="ECO:0000313" key="3">
    <source>
        <dbReference type="Proteomes" id="UP000664169"/>
    </source>
</evidence>
<keyword evidence="3" id="KW-1185">Reference proteome</keyword>
<dbReference type="OrthoDB" id="5430620at2759"/>
<feature type="chain" id="PRO_5034438926" description="IgE-binding protein" evidence="1">
    <location>
        <begin position="24"/>
        <end position="201"/>
    </location>
</feature>
<evidence type="ECO:0000256" key="1">
    <source>
        <dbReference type="SAM" id="SignalP"/>
    </source>
</evidence>
<name>A0A8H3I4H1_9LECA</name>
<organism evidence="2 3">
    <name type="scientific">Gomphillus americanus</name>
    <dbReference type="NCBI Taxonomy" id="1940652"/>
    <lineage>
        <taxon>Eukaryota</taxon>
        <taxon>Fungi</taxon>
        <taxon>Dikarya</taxon>
        <taxon>Ascomycota</taxon>
        <taxon>Pezizomycotina</taxon>
        <taxon>Lecanoromycetes</taxon>
        <taxon>OSLEUM clade</taxon>
        <taxon>Ostropomycetidae</taxon>
        <taxon>Ostropales</taxon>
        <taxon>Graphidaceae</taxon>
        <taxon>Gomphilloideae</taxon>
        <taxon>Gomphillus</taxon>
    </lineage>
</organism>
<protein>
    <recommendedName>
        <fullName evidence="4">IgE-binding protein</fullName>
    </recommendedName>
</protein>
<evidence type="ECO:0000313" key="2">
    <source>
        <dbReference type="EMBL" id="CAF9902930.1"/>
    </source>
</evidence>
<dbReference type="InterPro" id="IPR052820">
    <property type="entry name" value="PhiA_domain"/>
</dbReference>
<sequence length="201" mass="20637">MRFSPALLLPALAAAAPVANVEASTGSGPFTLMSVRSASPVHLQQVNATGQAFFIGKPTATYCPSGVSGLDCSQFNKDTTVVGTSDVGKASGAYLADTVPGGQNLYVQKNGALGFTQAHSGAIPEGAYTTGFVYTAPTSSSQPWGHLTFTGHGATGLFACPAGTNVYQVFADVTGFKNKSKCLGFDAFAIPYNGTSAWQYT</sequence>
<feature type="signal peptide" evidence="1">
    <location>
        <begin position="1"/>
        <end position="23"/>
    </location>
</feature>
<comment type="caution">
    <text evidence="2">The sequence shown here is derived from an EMBL/GenBank/DDBJ whole genome shotgun (WGS) entry which is preliminary data.</text>
</comment>
<proteinExistence type="predicted"/>
<dbReference type="PANTHER" id="PTHR42047">
    <property type="entry name" value="PROTEIN, PUTATIVE (AFU_ORTHOLOGUE AFUA_6G03560)-RELATED"/>
    <property type="match status" value="1"/>
</dbReference>
<accession>A0A8H3I4H1</accession>
<dbReference type="PANTHER" id="PTHR42047:SF1">
    <property type="entry name" value="PROTEIN, PUTATIVE (AFU_ORTHOLOGUE AFUA_6G03560)-RELATED"/>
    <property type="match status" value="1"/>
</dbReference>